<evidence type="ECO:0000313" key="10">
    <source>
        <dbReference type="Proteomes" id="UP000315167"/>
    </source>
</evidence>
<keyword evidence="7" id="KW-1133">Transmembrane helix</keyword>
<evidence type="ECO:0000256" key="6">
    <source>
        <dbReference type="ARBA" id="ARBA00023004"/>
    </source>
</evidence>
<organism evidence="9 10">
    <name type="scientific">Luteimonas cucumeris</name>
    <dbReference type="NCBI Taxonomy" id="985012"/>
    <lineage>
        <taxon>Bacteria</taxon>
        <taxon>Pseudomonadati</taxon>
        <taxon>Pseudomonadota</taxon>
        <taxon>Gammaproteobacteria</taxon>
        <taxon>Lysobacterales</taxon>
        <taxon>Lysobacteraceae</taxon>
        <taxon>Luteimonas</taxon>
    </lineage>
</organism>
<dbReference type="GO" id="GO:0005886">
    <property type="term" value="C:plasma membrane"/>
    <property type="evidence" value="ECO:0007669"/>
    <property type="project" value="TreeGrafter"/>
</dbReference>
<evidence type="ECO:0000256" key="4">
    <source>
        <dbReference type="ARBA" id="ARBA00022729"/>
    </source>
</evidence>
<keyword evidence="3 7" id="KW-0479">Metal-binding</keyword>
<keyword evidence="7" id="KW-0812">Transmembrane</keyword>
<comment type="similarity">
    <text evidence="1 7">Belongs to the CcmH/CycL/Ccl2/NrfF family.</text>
</comment>
<dbReference type="InterPro" id="IPR038297">
    <property type="entry name" value="CcmH/CycL/NrfF/Ccl2_sf"/>
</dbReference>
<dbReference type="GO" id="GO:0017004">
    <property type="term" value="P:cytochrome complex assembly"/>
    <property type="evidence" value="ECO:0007669"/>
    <property type="project" value="UniProtKB-KW"/>
</dbReference>
<dbReference type="FunFam" id="1.10.8.640:FF:000001">
    <property type="entry name" value="Cytochrome c-type biogenesis protein"/>
    <property type="match status" value="1"/>
</dbReference>
<feature type="transmembrane region" description="Helical" evidence="7">
    <location>
        <begin position="12"/>
        <end position="34"/>
    </location>
</feature>
<dbReference type="AlphaFoldDB" id="A0A562L7L9"/>
<accession>A0A562L7L9</accession>
<evidence type="ECO:0000313" key="9">
    <source>
        <dbReference type="EMBL" id="TWI03672.1"/>
    </source>
</evidence>
<keyword evidence="7" id="KW-0472">Membrane</keyword>
<feature type="transmembrane region" description="Helical" evidence="7">
    <location>
        <begin position="122"/>
        <end position="140"/>
    </location>
</feature>
<keyword evidence="6 7" id="KW-0408">Iron</keyword>
<evidence type="ECO:0000256" key="3">
    <source>
        <dbReference type="ARBA" id="ARBA00022723"/>
    </source>
</evidence>
<name>A0A562L7L9_9GAMM</name>
<dbReference type="InterPro" id="IPR051263">
    <property type="entry name" value="C-type_cytochrome_biogenesis"/>
</dbReference>
<evidence type="ECO:0000256" key="1">
    <source>
        <dbReference type="ARBA" id="ARBA00010342"/>
    </source>
</evidence>
<evidence type="ECO:0000259" key="8">
    <source>
        <dbReference type="Pfam" id="PF03918"/>
    </source>
</evidence>
<feature type="domain" description="CcmH/CycL/Ccl2/NrfF N-terminal" evidence="8">
    <location>
        <begin position="25"/>
        <end position="149"/>
    </location>
</feature>
<evidence type="ECO:0000256" key="7">
    <source>
        <dbReference type="RuleBase" id="RU364112"/>
    </source>
</evidence>
<dbReference type="InterPro" id="IPR005616">
    <property type="entry name" value="CcmH/CycL/Ccl2/NrfF_N"/>
</dbReference>
<sequence length="160" mass="18111">MLDRGLRRDDAALRAPVLLAMLLVMMFTAFTAFAQANHDPAPLQFQNSAEERRFHALAAELRCVMCQNQSLADSNAMIARDLRVEVLELMRDGMSDAQIKTHLVQRYGDFVLYKPRVESKTWLLWFGPALLLLAGGFLVYRIVRSRSSGRAVPGDDAQEW</sequence>
<keyword evidence="10" id="KW-1185">Reference proteome</keyword>
<dbReference type="Proteomes" id="UP000315167">
    <property type="component" value="Unassembled WGS sequence"/>
</dbReference>
<protein>
    <recommendedName>
        <fullName evidence="7">Cytochrome c-type biogenesis protein</fullName>
    </recommendedName>
</protein>
<comment type="function">
    <text evidence="7">Possible subunit of a heme lyase.</text>
</comment>
<dbReference type="EMBL" id="VLKN01000003">
    <property type="protein sequence ID" value="TWI03672.1"/>
    <property type="molecule type" value="Genomic_DNA"/>
</dbReference>
<comment type="caution">
    <text evidence="9">The sequence shown here is derived from an EMBL/GenBank/DDBJ whole genome shotgun (WGS) entry which is preliminary data.</text>
</comment>
<dbReference type="Pfam" id="PF03918">
    <property type="entry name" value="CcmH"/>
    <property type="match status" value="1"/>
</dbReference>
<keyword evidence="2 7" id="KW-0349">Heme</keyword>
<evidence type="ECO:0000256" key="5">
    <source>
        <dbReference type="ARBA" id="ARBA00022748"/>
    </source>
</evidence>
<evidence type="ECO:0000256" key="2">
    <source>
        <dbReference type="ARBA" id="ARBA00022617"/>
    </source>
</evidence>
<proteinExistence type="inferred from homology"/>
<keyword evidence="4 7" id="KW-0732">Signal</keyword>
<dbReference type="RefSeq" id="WP_199753424.1">
    <property type="nucleotide sequence ID" value="NZ_VLKN01000003.1"/>
</dbReference>
<dbReference type="PANTHER" id="PTHR47870">
    <property type="entry name" value="CYTOCHROME C-TYPE BIOGENESIS PROTEIN CCMH"/>
    <property type="match status" value="1"/>
</dbReference>
<keyword evidence="5" id="KW-0201">Cytochrome c-type biogenesis</keyword>
<reference evidence="9 10" key="1">
    <citation type="journal article" date="2015" name="Stand. Genomic Sci.">
        <title>Genomic Encyclopedia of Bacterial and Archaeal Type Strains, Phase III: the genomes of soil and plant-associated and newly described type strains.</title>
        <authorList>
            <person name="Whitman W.B."/>
            <person name="Woyke T."/>
            <person name="Klenk H.P."/>
            <person name="Zhou Y."/>
            <person name="Lilburn T.G."/>
            <person name="Beck B.J."/>
            <person name="De Vos P."/>
            <person name="Vandamme P."/>
            <person name="Eisen J.A."/>
            <person name="Garrity G."/>
            <person name="Hugenholtz P."/>
            <person name="Kyrpides N.C."/>
        </authorList>
    </citation>
    <scope>NUCLEOTIDE SEQUENCE [LARGE SCALE GENOMIC DNA]</scope>
    <source>
        <strain evidence="9 10">CGMCC 1.10821</strain>
    </source>
</reference>
<dbReference type="GO" id="GO:0046872">
    <property type="term" value="F:metal ion binding"/>
    <property type="evidence" value="ECO:0007669"/>
    <property type="project" value="UniProtKB-KW"/>
</dbReference>
<dbReference type="CDD" id="cd16378">
    <property type="entry name" value="CcmH_N"/>
    <property type="match status" value="1"/>
</dbReference>
<gene>
    <name evidence="9" type="ORF">IP90_01487</name>
</gene>
<dbReference type="Gene3D" id="1.10.8.640">
    <property type="entry name" value="Cytochrome C biogenesis protein"/>
    <property type="match status" value="1"/>
</dbReference>
<dbReference type="PANTHER" id="PTHR47870:SF1">
    <property type="entry name" value="CYTOCHROME C-TYPE BIOGENESIS PROTEIN CCMH"/>
    <property type="match status" value="1"/>
</dbReference>